<keyword evidence="3" id="KW-1185">Reference proteome</keyword>
<organism evidence="2 3">
    <name type="scientific">Thermoanaerobacter pseudethanolicus (strain ATCC 33223 / 39E)</name>
    <name type="common">Clostridium thermohydrosulfuricum</name>
    <dbReference type="NCBI Taxonomy" id="340099"/>
    <lineage>
        <taxon>Bacteria</taxon>
        <taxon>Bacillati</taxon>
        <taxon>Bacillota</taxon>
        <taxon>Clostridia</taxon>
        <taxon>Thermoanaerobacterales</taxon>
        <taxon>Thermoanaerobacteraceae</taxon>
        <taxon>Thermoanaerobacter</taxon>
    </lineage>
</organism>
<keyword evidence="1" id="KW-0472">Membrane</keyword>
<dbReference type="AlphaFoldDB" id="B0K751"/>
<sequence length="51" mass="6202">MKKAKFILPPSKLEIFINIWRFFVYYVYLGILAIGFFMAIKNQEEKRMLIK</sequence>
<evidence type="ECO:0000313" key="3">
    <source>
        <dbReference type="Proteomes" id="UP000002156"/>
    </source>
</evidence>
<dbReference type="Proteomes" id="UP000002156">
    <property type="component" value="Chromosome"/>
</dbReference>
<evidence type="ECO:0000313" key="2">
    <source>
        <dbReference type="EMBL" id="ABY94198.1"/>
    </source>
</evidence>
<reference evidence="3" key="1">
    <citation type="submission" date="2008-01" db="EMBL/GenBank/DDBJ databases">
        <title>Complete sequence of Thermoanaerobacter pseudethanolicus 39E.</title>
        <authorList>
            <person name="Copeland A."/>
            <person name="Lucas S."/>
            <person name="Lapidus A."/>
            <person name="Barry K."/>
            <person name="Glavina del Rio T."/>
            <person name="Dalin E."/>
            <person name="Tice H."/>
            <person name="Pitluck S."/>
            <person name="Bruce D."/>
            <person name="Goodwin L."/>
            <person name="Saunders E."/>
            <person name="Brettin T."/>
            <person name="Detter J.C."/>
            <person name="Han C."/>
            <person name="Schmutz J."/>
            <person name="Larimer F."/>
            <person name="Land M."/>
            <person name="Hauser L."/>
            <person name="Kyrpides N."/>
            <person name="Lykidis A."/>
            <person name="Hemme C."/>
            <person name="Fields M.W."/>
            <person name="He Z."/>
            <person name="Zhou J."/>
            <person name="Richardson P."/>
        </authorList>
    </citation>
    <scope>NUCLEOTIDE SEQUENCE [LARGE SCALE GENOMIC DNA]</scope>
    <source>
        <strain evidence="3">ATCC 33223 / DSM 2355 / 39E</strain>
    </source>
</reference>
<protein>
    <submittedName>
        <fullName evidence="2">Uncharacterized protein</fullName>
    </submittedName>
</protein>
<keyword evidence="1" id="KW-1133">Transmembrane helix</keyword>
<dbReference type="STRING" id="340099.Teth39_0533"/>
<proteinExistence type="predicted"/>
<evidence type="ECO:0000256" key="1">
    <source>
        <dbReference type="SAM" id="Phobius"/>
    </source>
</evidence>
<dbReference type="KEGG" id="tpd:Teth39_0533"/>
<dbReference type="HOGENOM" id="CLU_3104882_0_0_9"/>
<feature type="transmembrane region" description="Helical" evidence="1">
    <location>
        <begin position="20"/>
        <end position="40"/>
    </location>
</feature>
<dbReference type="EMBL" id="CP000924">
    <property type="protein sequence ID" value="ABY94198.1"/>
    <property type="molecule type" value="Genomic_DNA"/>
</dbReference>
<accession>B0K751</accession>
<gene>
    <name evidence="2" type="ordered locus">Teth39_0533</name>
</gene>
<name>B0K751_THEP3</name>
<keyword evidence="1" id="KW-0812">Transmembrane</keyword>